<organism evidence="2 3">
    <name type="scientific">Marssonina brunnea f. sp. multigermtubi (strain MB_m1)</name>
    <name type="common">Marssonina leaf spot fungus</name>
    <dbReference type="NCBI Taxonomy" id="1072389"/>
    <lineage>
        <taxon>Eukaryota</taxon>
        <taxon>Fungi</taxon>
        <taxon>Dikarya</taxon>
        <taxon>Ascomycota</taxon>
        <taxon>Pezizomycotina</taxon>
        <taxon>Leotiomycetes</taxon>
        <taxon>Helotiales</taxon>
        <taxon>Drepanopezizaceae</taxon>
        <taxon>Drepanopeziza</taxon>
    </lineage>
</organism>
<evidence type="ECO:0000313" key="2">
    <source>
        <dbReference type="EMBL" id="EKD16399.1"/>
    </source>
</evidence>
<dbReference type="Proteomes" id="UP000006753">
    <property type="component" value="Unassembled WGS sequence"/>
</dbReference>
<dbReference type="STRING" id="1072389.K1XUJ0"/>
<evidence type="ECO:0000313" key="3">
    <source>
        <dbReference type="Proteomes" id="UP000006753"/>
    </source>
</evidence>
<feature type="region of interest" description="Disordered" evidence="1">
    <location>
        <begin position="77"/>
        <end position="149"/>
    </location>
</feature>
<dbReference type="EMBL" id="JH921439">
    <property type="protein sequence ID" value="EKD16399.1"/>
    <property type="molecule type" value="Genomic_DNA"/>
</dbReference>
<reference evidence="2 3" key="1">
    <citation type="journal article" date="2012" name="BMC Genomics">
        <title>Sequencing the genome of Marssonina brunnea reveals fungus-poplar co-evolution.</title>
        <authorList>
            <person name="Zhu S."/>
            <person name="Cao Y.-Z."/>
            <person name="Jiang C."/>
            <person name="Tan B.-Y."/>
            <person name="Wang Z."/>
            <person name="Feng S."/>
            <person name="Zhang L."/>
            <person name="Su X.-H."/>
            <person name="Brejova B."/>
            <person name="Vinar T."/>
            <person name="Xu M."/>
            <person name="Wang M.-X."/>
            <person name="Zhang S.-G."/>
            <person name="Huang M.-R."/>
            <person name="Wu R."/>
            <person name="Zhou Y."/>
        </authorList>
    </citation>
    <scope>NUCLEOTIDE SEQUENCE [LARGE SCALE GENOMIC DNA]</scope>
    <source>
        <strain evidence="2 3">MB_m1</strain>
    </source>
</reference>
<dbReference type="AlphaFoldDB" id="K1XUJ0"/>
<name>K1XUJ0_MARBU</name>
<proteinExistence type="predicted"/>
<sequence length="149" mass="15311">MSPSTPNPLPPYIYKILPSSAAPPHPLPVSLPLAALDSSARSGTSSRPSGTSTTTYVLRIPYARVADLVVWEDAEGRAPAGDEGPTGFFPHVYANAGPGEGEGGGGRGEGGTGLEAGEGKEVESGGLWERGGGNWTTHAWPFGEDAPRE</sequence>
<keyword evidence="3" id="KW-1185">Reference proteome</keyword>
<feature type="compositionally biased region" description="Gly residues" evidence="1">
    <location>
        <begin position="98"/>
        <end position="116"/>
    </location>
</feature>
<dbReference type="OrthoDB" id="3335358at2759"/>
<accession>K1XUJ0</accession>
<dbReference type="InParanoid" id="K1XUJ0"/>
<dbReference type="HOGENOM" id="CLU_129452_2_0_1"/>
<gene>
    <name evidence="2" type="ORF">MBM_05693</name>
</gene>
<evidence type="ECO:0000256" key="1">
    <source>
        <dbReference type="SAM" id="MobiDB-lite"/>
    </source>
</evidence>
<dbReference type="KEGG" id="mbe:MBM_05693"/>
<protein>
    <submittedName>
        <fullName evidence="2">Uncharacterized protein</fullName>
    </submittedName>
</protein>